<name>A0A6J6W6R4_9ZZZZ</name>
<evidence type="ECO:0000313" key="1">
    <source>
        <dbReference type="EMBL" id="CAB4779185.1"/>
    </source>
</evidence>
<proteinExistence type="predicted"/>
<reference evidence="1" key="1">
    <citation type="submission" date="2020-05" db="EMBL/GenBank/DDBJ databases">
        <authorList>
            <person name="Chiriac C."/>
            <person name="Salcher M."/>
            <person name="Ghai R."/>
            <person name="Kavagutti S V."/>
        </authorList>
    </citation>
    <scope>NUCLEOTIDE SEQUENCE</scope>
</reference>
<dbReference type="EMBL" id="CAEZZY010000060">
    <property type="protein sequence ID" value="CAB4779185.1"/>
    <property type="molecule type" value="Genomic_DNA"/>
</dbReference>
<organism evidence="1">
    <name type="scientific">freshwater metagenome</name>
    <dbReference type="NCBI Taxonomy" id="449393"/>
    <lineage>
        <taxon>unclassified sequences</taxon>
        <taxon>metagenomes</taxon>
        <taxon>ecological metagenomes</taxon>
    </lineage>
</organism>
<sequence length="545" mass="60414">MKRRLISVLVFTLSFTASTAALAAGPIASRDMVDVLKFRPVTWSAGNWYAWPSFTRYPSPNNAADYTGWLVLPPCDGKIKNDCISSLEYRRGNEDWRKGTFKRYVPFSAKYIALSGNQVSKSAEPLHNFPDSAMSGLWEFPGLSHPGGSEFMFNTSIYGEFGGMRNPNGTDAKFQYDGVGPIMRLDPVSIIEDSAEYQVSDPERKYGDWCSNGEAIRTCIRKFDFPQGVEFRANLNFKLAKQFWNNYNWIIGYGSHPSITVSNNSDGSTNYSFAAAPVYRTFPVSLIPKTEQGFTDWLDSQRAFLKESSPNQEFKEDGSPAAFIIWRDFRVSQGIDGEQPGAFSAWPFLEKYLAPELAVEVAEWGFRKAQPTGEDYNWVSRCSTSGEISGLSATNASIAKPGPPHWSEKNQSLEFQIAAPHAFGNGTPIVGQYYLSLSKKVADCLWGTNVANAKATVSVTYPDGIVEIINSTMKTSATAVDFSITGFHYSVDQFSIKLETQAIKPPTFSEKPKEIIKTIICVKGKSVKRIPGVAPKCPSGYKLKK</sequence>
<dbReference type="AlphaFoldDB" id="A0A6J6W6R4"/>
<accession>A0A6J6W6R4</accession>
<protein>
    <submittedName>
        <fullName evidence="1">Unannotated protein</fullName>
    </submittedName>
</protein>
<gene>
    <name evidence="1" type="ORF">UFOPK2928_00664</name>
</gene>